<feature type="region of interest" description="Disordered" evidence="1">
    <location>
        <begin position="780"/>
        <end position="834"/>
    </location>
</feature>
<dbReference type="Proteomes" id="UP000015241">
    <property type="component" value="Unassembled WGS sequence"/>
</dbReference>
<feature type="region of interest" description="Disordered" evidence="1">
    <location>
        <begin position="448"/>
        <end position="484"/>
    </location>
</feature>
<dbReference type="EMBL" id="KE504220">
    <property type="protein sequence ID" value="EPS94923.1"/>
    <property type="molecule type" value="Genomic_DNA"/>
</dbReference>
<proteinExistence type="predicted"/>
<dbReference type="InParanoid" id="S8DUL3"/>
<dbReference type="STRING" id="743788.S8DUL3"/>
<protein>
    <submittedName>
        <fullName evidence="2">Uncharacterized protein</fullName>
    </submittedName>
</protein>
<feature type="compositionally biased region" description="Basic and acidic residues" evidence="1">
    <location>
        <begin position="79"/>
        <end position="95"/>
    </location>
</feature>
<evidence type="ECO:0000313" key="3">
    <source>
        <dbReference type="Proteomes" id="UP000015241"/>
    </source>
</evidence>
<dbReference type="AlphaFoldDB" id="S8DUL3"/>
<feature type="compositionally biased region" description="Basic and acidic residues" evidence="1">
    <location>
        <begin position="184"/>
        <end position="199"/>
    </location>
</feature>
<dbReference type="OrthoDB" id="3230575at2759"/>
<evidence type="ECO:0000313" key="2">
    <source>
        <dbReference type="EMBL" id="EPS94923.1"/>
    </source>
</evidence>
<dbReference type="HOGENOM" id="CLU_321840_0_0_1"/>
<name>S8DUL3_FOMSC</name>
<feature type="compositionally biased region" description="Basic and acidic residues" evidence="1">
    <location>
        <begin position="102"/>
        <end position="111"/>
    </location>
</feature>
<feature type="compositionally biased region" description="Polar residues" evidence="1">
    <location>
        <begin position="160"/>
        <end position="181"/>
    </location>
</feature>
<organism evidence="2 3">
    <name type="scientific">Fomitopsis schrenkii</name>
    <name type="common">Brown rot fungus</name>
    <dbReference type="NCBI Taxonomy" id="2126942"/>
    <lineage>
        <taxon>Eukaryota</taxon>
        <taxon>Fungi</taxon>
        <taxon>Dikarya</taxon>
        <taxon>Basidiomycota</taxon>
        <taxon>Agaricomycotina</taxon>
        <taxon>Agaricomycetes</taxon>
        <taxon>Polyporales</taxon>
        <taxon>Fomitopsis</taxon>
    </lineage>
</organism>
<sequence>MSTAHSRNDIAANKASSTMDMPPDPWQSSPKTPTAKEKGLSYARAVSPIAEVNTRSEGAAETGGTKEQTATNPVAAPEAPDHPPVVDHMRPQREVRLKRKAKEQATRESRRSPASGDEGDRATTPCPPPSSTNNSGKRKKSVRDVGRDEPRQEGGDISRGTATSAPTSGTYRWMTRQSTAGPSDRSRNEALPHDLRREPPQLLEDDSITGAFGPAPPPFNQMGASPHIQARDEGNAPAFLHPSAPFAQGPYHSDYVQHTQMENGAGLYGANWREPGWMNDGNHVQQRPPSARSLSYVPEDLLNHAPTPVPMPGNHPKLSGRPTAERPTTHSPGIPLGDPLGPLPRYAGPAYDLFGHAQRPPTADHMRSRLTSPVPMDVDAPRTPPPRHVVDDPHHPASAVPVHLRDMSRRATPFPRLASARPFSQPPLPPAFALDLRHPSNPLRDVTPLGYGHGNNHGHQAGHAVPHAQAPHPDLDDPHVDAENPLDPLLDVIEDAIDVTEEPNGGWKEIQGKGPKWQYENMAAKMAHAWENRTFPRCLVSTAGQGACDPDEREHRDLQKETITKVFGFTPRIYQAQAAVTKKKRNDDPPCNLVVAARQEDIQRLLNAKCVSVRDGATLFFHPAMTPFPTFMALFSKPEAFAASGRHLIPTIRDRLFKPTYHDRFAEAFVREDQRKETAPIFTANERAGILIQSVTAKEVTQHWKGKDIPLVAIYCDVPTTDEKTWYEIRTFIRTASLGTDITGNPVLYTEPMKCGICRGVDHDTGMCYLSRIRDWYGPGGDTKHDDDDSPNDEMHSYQHHDSQRGKRGFRGRGRGSSSGSADGNCSTRQSPASGAWRRVLTGGEWVAIVANGGKWLF</sequence>
<feature type="region of interest" description="Disordered" evidence="1">
    <location>
        <begin position="1"/>
        <end position="229"/>
    </location>
</feature>
<feature type="compositionally biased region" description="Basic and acidic residues" evidence="1">
    <location>
        <begin position="142"/>
        <end position="156"/>
    </location>
</feature>
<feature type="compositionally biased region" description="Polar residues" evidence="1">
    <location>
        <begin position="822"/>
        <end position="833"/>
    </location>
</feature>
<reference evidence="2 3" key="1">
    <citation type="journal article" date="2012" name="Science">
        <title>The Paleozoic origin of enzymatic lignin decomposition reconstructed from 31 fungal genomes.</title>
        <authorList>
            <person name="Floudas D."/>
            <person name="Binder M."/>
            <person name="Riley R."/>
            <person name="Barry K."/>
            <person name="Blanchette R.A."/>
            <person name="Henrissat B."/>
            <person name="Martinez A.T."/>
            <person name="Otillar R."/>
            <person name="Spatafora J.W."/>
            <person name="Yadav J.S."/>
            <person name="Aerts A."/>
            <person name="Benoit I."/>
            <person name="Boyd A."/>
            <person name="Carlson A."/>
            <person name="Copeland A."/>
            <person name="Coutinho P.M."/>
            <person name="de Vries R.P."/>
            <person name="Ferreira P."/>
            <person name="Findley K."/>
            <person name="Foster B."/>
            <person name="Gaskell J."/>
            <person name="Glotzer D."/>
            <person name="Gorecki P."/>
            <person name="Heitman J."/>
            <person name="Hesse C."/>
            <person name="Hori C."/>
            <person name="Igarashi K."/>
            <person name="Jurgens J.A."/>
            <person name="Kallen N."/>
            <person name="Kersten P."/>
            <person name="Kohler A."/>
            <person name="Kuees U."/>
            <person name="Kumar T.K.A."/>
            <person name="Kuo A."/>
            <person name="LaButti K."/>
            <person name="Larrondo L.F."/>
            <person name="Lindquist E."/>
            <person name="Ling A."/>
            <person name="Lombard V."/>
            <person name="Lucas S."/>
            <person name="Lundell T."/>
            <person name="Martin R."/>
            <person name="McLaughlin D.J."/>
            <person name="Morgenstern I."/>
            <person name="Morin E."/>
            <person name="Murat C."/>
            <person name="Nagy L.G."/>
            <person name="Nolan M."/>
            <person name="Ohm R.A."/>
            <person name="Patyshakuliyeva A."/>
            <person name="Rokas A."/>
            <person name="Ruiz-Duenas F.J."/>
            <person name="Sabat G."/>
            <person name="Salamov A."/>
            <person name="Samejima M."/>
            <person name="Schmutz J."/>
            <person name="Slot J.C."/>
            <person name="St John F."/>
            <person name="Stenlid J."/>
            <person name="Sun H."/>
            <person name="Sun S."/>
            <person name="Syed K."/>
            <person name="Tsang A."/>
            <person name="Wiebenga A."/>
            <person name="Young D."/>
            <person name="Pisabarro A."/>
            <person name="Eastwood D.C."/>
            <person name="Martin F."/>
            <person name="Cullen D."/>
            <person name="Grigoriev I.V."/>
            <person name="Hibbett D.S."/>
        </authorList>
    </citation>
    <scope>NUCLEOTIDE SEQUENCE</scope>
    <source>
        <strain evidence="3">FP-58527</strain>
    </source>
</reference>
<keyword evidence="3" id="KW-1185">Reference proteome</keyword>
<evidence type="ECO:0000256" key="1">
    <source>
        <dbReference type="SAM" id="MobiDB-lite"/>
    </source>
</evidence>
<feature type="region of interest" description="Disordered" evidence="1">
    <location>
        <begin position="304"/>
        <end position="336"/>
    </location>
</feature>
<gene>
    <name evidence="2" type="ORF">FOMPIDRAFT_1054683</name>
</gene>
<feature type="compositionally biased region" description="Basic and acidic residues" evidence="1">
    <location>
        <begin position="473"/>
        <end position="482"/>
    </location>
</feature>
<feature type="compositionally biased region" description="Basic and acidic residues" evidence="1">
    <location>
        <begin position="782"/>
        <end position="805"/>
    </location>
</feature>
<accession>S8DUL3</accession>